<dbReference type="InterPro" id="IPR000192">
    <property type="entry name" value="Aminotrans_V_dom"/>
</dbReference>
<dbReference type="InterPro" id="IPR015421">
    <property type="entry name" value="PyrdxlP-dep_Trfase_major"/>
</dbReference>
<dbReference type="InterPro" id="IPR015424">
    <property type="entry name" value="PyrdxlP-dep_Trfase"/>
</dbReference>
<comment type="cofactor">
    <cofactor evidence="1">
        <name>pyridoxal 5'-phosphate</name>
        <dbReference type="ChEBI" id="CHEBI:597326"/>
    </cofactor>
</comment>
<comment type="caution">
    <text evidence="3">The sequence shown here is derived from an EMBL/GenBank/DDBJ whole genome shotgun (WGS) entry which is preliminary data.</text>
</comment>
<dbReference type="Gene3D" id="3.90.1150.10">
    <property type="entry name" value="Aspartate Aminotransferase, domain 1"/>
    <property type="match status" value="1"/>
</dbReference>
<evidence type="ECO:0000256" key="1">
    <source>
        <dbReference type="ARBA" id="ARBA00001933"/>
    </source>
</evidence>
<keyword evidence="3" id="KW-0032">Aminotransferase</keyword>
<evidence type="ECO:0000259" key="2">
    <source>
        <dbReference type="Pfam" id="PF00266"/>
    </source>
</evidence>
<organism evidence="3">
    <name type="scientific">human gut metagenome</name>
    <dbReference type="NCBI Taxonomy" id="408170"/>
    <lineage>
        <taxon>unclassified sequences</taxon>
        <taxon>metagenomes</taxon>
        <taxon>organismal metagenomes</taxon>
    </lineage>
</organism>
<evidence type="ECO:0000313" key="3">
    <source>
        <dbReference type="EMBL" id="EKC51437.1"/>
    </source>
</evidence>
<dbReference type="InterPro" id="IPR015422">
    <property type="entry name" value="PyrdxlP-dep_Trfase_small"/>
</dbReference>
<name>K1RS81_9ZZZZ</name>
<dbReference type="PANTHER" id="PTHR11601">
    <property type="entry name" value="CYSTEINE DESULFURYLASE FAMILY MEMBER"/>
    <property type="match status" value="1"/>
</dbReference>
<gene>
    <name evidence="3" type="ORF">LEA_17397</name>
</gene>
<dbReference type="Pfam" id="PF00266">
    <property type="entry name" value="Aminotran_5"/>
    <property type="match status" value="1"/>
</dbReference>
<feature type="non-terminal residue" evidence="3">
    <location>
        <position position="249"/>
    </location>
</feature>
<dbReference type="GO" id="GO:0008483">
    <property type="term" value="F:transaminase activity"/>
    <property type="evidence" value="ECO:0007669"/>
    <property type="project" value="UniProtKB-KW"/>
</dbReference>
<dbReference type="EMBL" id="AJWY01011914">
    <property type="protein sequence ID" value="EKC51437.1"/>
    <property type="molecule type" value="Genomic_DNA"/>
</dbReference>
<dbReference type="AlphaFoldDB" id="K1RS81"/>
<reference evidence="3" key="1">
    <citation type="journal article" date="2013" name="Environ. Microbiol.">
        <title>Microbiota from the distal guts of lean and obese adolescents exhibit partial functional redundancy besides clear differences in community structure.</title>
        <authorList>
            <person name="Ferrer M."/>
            <person name="Ruiz A."/>
            <person name="Lanza F."/>
            <person name="Haange S.B."/>
            <person name="Oberbach A."/>
            <person name="Till H."/>
            <person name="Bargiela R."/>
            <person name="Campoy C."/>
            <person name="Segura M.T."/>
            <person name="Richter M."/>
            <person name="von Bergen M."/>
            <person name="Seifert J."/>
            <person name="Suarez A."/>
        </authorList>
    </citation>
    <scope>NUCLEOTIDE SEQUENCE</scope>
</reference>
<proteinExistence type="predicted"/>
<sequence length="249" mass="27712">MEHPSVARTMDYLEKLGFEIVRLSPKDAIDNFEQYIADNVTQDTILVSCMAVNNENGFKVNTEKLYRLVKNANSETIVHIDGVQGFCKVTLKGDLISLSGHKIHGFKGIGAMYCADKIRFTPLVYGGGQQKNLRPGTEPTELIASFEAAVKAYPTDLTHYSELNGYLRDRLSKMEDVYINSPDNSVYNILSFSVLGVRSEIMLHSLEEKEIYVSSGSACSKGKISSVPDAFGMSSERADSTIRVSFRWK</sequence>
<keyword evidence="3" id="KW-0808">Transferase</keyword>
<dbReference type="Gene3D" id="1.10.260.50">
    <property type="match status" value="1"/>
</dbReference>
<protein>
    <submittedName>
        <fullName evidence="3">Aminotransferase, class V</fullName>
    </submittedName>
</protein>
<dbReference type="Gene3D" id="3.40.640.10">
    <property type="entry name" value="Type I PLP-dependent aspartate aminotransferase-like (Major domain)"/>
    <property type="match status" value="1"/>
</dbReference>
<accession>K1RS81</accession>
<dbReference type="PANTHER" id="PTHR11601:SF50">
    <property type="entry name" value="CYSTEINE DESULFURASE ISCS 2-RELATED"/>
    <property type="match status" value="1"/>
</dbReference>
<feature type="domain" description="Aminotransferase class V" evidence="2">
    <location>
        <begin position="1"/>
        <end position="246"/>
    </location>
</feature>
<dbReference type="SUPFAM" id="SSF53383">
    <property type="entry name" value="PLP-dependent transferases"/>
    <property type="match status" value="1"/>
</dbReference>